<dbReference type="InterPro" id="IPR013936">
    <property type="entry name" value="CRT-like"/>
</dbReference>
<evidence type="ECO:0000256" key="1">
    <source>
        <dbReference type="ARBA" id="ARBA00004141"/>
    </source>
</evidence>
<dbReference type="PANTHER" id="PTHR31326:SF1">
    <property type="entry name" value="PROTEIN CLT2, CHLOROPLASTIC"/>
    <property type="match status" value="1"/>
</dbReference>
<evidence type="ECO:0000256" key="7">
    <source>
        <dbReference type="SAM" id="Phobius"/>
    </source>
</evidence>
<dbReference type="AlphaFoldDB" id="A0A7R9YEX8"/>
<evidence type="ECO:0000256" key="5">
    <source>
        <dbReference type="ARBA" id="ARBA00022989"/>
    </source>
</evidence>
<keyword evidence="3" id="KW-0813">Transport</keyword>
<feature type="transmembrane region" description="Helical" evidence="7">
    <location>
        <begin position="309"/>
        <end position="328"/>
    </location>
</feature>
<evidence type="ECO:0000256" key="3">
    <source>
        <dbReference type="ARBA" id="ARBA00022448"/>
    </source>
</evidence>
<evidence type="ECO:0000256" key="4">
    <source>
        <dbReference type="ARBA" id="ARBA00022692"/>
    </source>
</evidence>
<feature type="transmembrane region" description="Helical" evidence="7">
    <location>
        <begin position="334"/>
        <end position="354"/>
    </location>
</feature>
<comment type="subcellular location">
    <subcellularLocation>
        <location evidence="1">Membrane</location>
        <topology evidence="1">Multi-pass membrane protein</topology>
    </subcellularLocation>
</comment>
<evidence type="ECO:0008006" key="9">
    <source>
        <dbReference type="Google" id="ProtNLM"/>
    </source>
</evidence>
<keyword evidence="4 7" id="KW-0812">Transmembrane</keyword>
<dbReference type="Pfam" id="PF08627">
    <property type="entry name" value="CRT-like"/>
    <property type="match status" value="1"/>
</dbReference>
<reference evidence="8" key="1">
    <citation type="submission" date="2021-01" db="EMBL/GenBank/DDBJ databases">
        <authorList>
            <person name="Corre E."/>
            <person name="Pelletier E."/>
            <person name="Niang G."/>
            <person name="Scheremetjew M."/>
            <person name="Finn R."/>
            <person name="Kale V."/>
            <person name="Holt S."/>
            <person name="Cochrane G."/>
            <person name="Meng A."/>
            <person name="Brown T."/>
            <person name="Cohen L."/>
        </authorList>
    </citation>
    <scope>NUCLEOTIDE SEQUENCE</scope>
    <source>
        <strain evidence="8">CCMP2078</strain>
    </source>
</reference>
<proteinExistence type="inferred from homology"/>
<organism evidence="8">
    <name type="scientific">Pinguiococcus pyrenoidosus</name>
    <dbReference type="NCBI Taxonomy" id="172671"/>
    <lineage>
        <taxon>Eukaryota</taxon>
        <taxon>Sar</taxon>
        <taxon>Stramenopiles</taxon>
        <taxon>Ochrophyta</taxon>
        <taxon>Pinguiophyceae</taxon>
        <taxon>Pinguiochrysidales</taxon>
        <taxon>Pinguiochrysidaceae</taxon>
        <taxon>Pinguiococcus</taxon>
    </lineage>
</organism>
<evidence type="ECO:0000256" key="2">
    <source>
        <dbReference type="ARBA" id="ARBA00006690"/>
    </source>
</evidence>
<accession>A0A7R9YEX8</accession>
<feature type="transmembrane region" description="Helical" evidence="7">
    <location>
        <begin position="36"/>
        <end position="57"/>
    </location>
</feature>
<evidence type="ECO:0000313" key="8">
    <source>
        <dbReference type="EMBL" id="CAD8263157.1"/>
    </source>
</evidence>
<keyword evidence="6 7" id="KW-0472">Membrane</keyword>
<dbReference type="EMBL" id="HBEA01016583">
    <property type="protein sequence ID" value="CAD8263157.1"/>
    <property type="molecule type" value="Transcribed_RNA"/>
</dbReference>
<comment type="similarity">
    <text evidence="2">Belongs to the CRT-like transporter family.</text>
</comment>
<feature type="transmembrane region" description="Helical" evidence="7">
    <location>
        <begin position="199"/>
        <end position="217"/>
    </location>
</feature>
<evidence type="ECO:0000256" key="6">
    <source>
        <dbReference type="ARBA" id="ARBA00023136"/>
    </source>
</evidence>
<sequence>MAASAYAILVAVVLLGPGNFVLYKMMFSSFGDRAAFFVSNAVNFVYVVLGAAALLVAQKASTLSERLQHALLPDFRAREFAIMGLLDGFGTFLTALGAVHTPGPVQTLLNQALLPCTMAASFAFLGRSFGMLQLSGSTLILLGAAAAISPAFQDPSEETVSAATENRWTSNLIYASSNIPIAISAVYKEWAFNNKRVNVFYLTQCVSIWQLFLGFLMGPLQLLPALHQSAMQEDRAGWAEQLLGLASDFGFGLRCSVDSDAPSTSSHQRCGFWPAGFLVLAYCIVNFVFNALGLLLVKKASATLMSISNALILPLTSFAFSFHFLGAYQEPVNAFTVLGLATTLLGFGMYEYGLHRQRERILSMDEGADLLRVAIDAKQKGASLSLDFDEIEGQWVMDADGRKSFLPDAFHERVVGVHHSITGVIPLDRAQAPAEDVR</sequence>
<dbReference type="GO" id="GO:0016020">
    <property type="term" value="C:membrane"/>
    <property type="evidence" value="ECO:0007669"/>
    <property type="project" value="UniProtKB-SubCell"/>
</dbReference>
<name>A0A7R9YEX8_9STRA</name>
<protein>
    <recommendedName>
        <fullName evidence="9">EamA domain-containing protein</fullName>
    </recommendedName>
</protein>
<keyword evidence="5 7" id="KW-1133">Transmembrane helix</keyword>
<feature type="transmembrane region" description="Helical" evidence="7">
    <location>
        <begin position="272"/>
        <end position="297"/>
    </location>
</feature>
<dbReference type="PANTHER" id="PTHR31326">
    <property type="entry name" value="PROTEIN CLT2, CHLOROPLASTIC"/>
    <property type="match status" value="1"/>
</dbReference>
<feature type="transmembrane region" description="Helical" evidence="7">
    <location>
        <begin position="78"/>
        <end position="99"/>
    </location>
</feature>
<gene>
    <name evidence="8" type="ORF">PPYR1160_LOCUS12659</name>
</gene>